<dbReference type="PATRIC" id="fig|1306953.7.peg.968"/>
<keyword evidence="3" id="KW-0804">Transcription</keyword>
<evidence type="ECO:0000313" key="6">
    <source>
        <dbReference type="EMBL" id="KNH02979.1"/>
    </source>
</evidence>
<dbReference type="STRING" id="1306953.J121_944"/>
<dbReference type="PROSITE" id="PS50977">
    <property type="entry name" value="HTH_TETR_2"/>
    <property type="match status" value="1"/>
</dbReference>
<keyword evidence="2 4" id="KW-0238">DNA-binding</keyword>
<feature type="domain" description="HTH tetR-type" evidence="5">
    <location>
        <begin position="15"/>
        <end position="75"/>
    </location>
</feature>
<protein>
    <submittedName>
        <fullName evidence="6">Transcriptional regulator, TetR family</fullName>
    </submittedName>
</protein>
<proteinExistence type="predicted"/>
<evidence type="ECO:0000259" key="5">
    <source>
        <dbReference type="PROSITE" id="PS50977"/>
    </source>
</evidence>
<dbReference type="InterPro" id="IPR009057">
    <property type="entry name" value="Homeodomain-like_sf"/>
</dbReference>
<reference evidence="6" key="1">
    <citation type="submission" date="2015-02" db="EMBL/GenBank/DDBJ databases">
        <authorList>
            <person name="Chooi Y.-H."/>
        </authorList>
    </citation>
    <scope>NUCLEOTIDE SEQUENCE [LARGE SCALE GENOMIC DNA]</scope>
    <source>
        <strain evidence="6">LAMA 915</strain>
    </source>
</reference>
<dbReference type="InterPro" id="IPR001647">
    <property type="entry name" value="HTH_TetR"/>
</dbReference>
<feature type="DNA-binding region" description="H-T-H motif" evidence="4">
    <location>
        <begin position="38"/>
        <end position="57"/>
    </location>
</feature>
<dbReference type="GO" id="GO:0000976">
    <property type="term" value="F:transcription cis-regulatory region binding"/>
    <property type="evidence" value="ECO:0007669"/>
    <property type="project" value="TreeGrafter"/>
</dbReference>
<evidence type="ECO:0000256" key="1">
    <source>
        <dbReference type="ARBA" id="ARBA00023015"/>
    </source>
</evidence>
<dbReference type="Pfam" id="PF00440">
    <property type="entry name" value="TetR_N"/>
    <property type="match status" value="1"/>
</dbReference>
<organism evidence="6 7">
    <name type="scientific">Qipengyuania citrea LAMA 915</name>
    <dbReference type="NCBI Taxonomy" id="1306953"/>
    <lineage>
        <taxon>Bacteria</taxon>
        <taxon>Pseudomonadati</taxon>
        <taxon>Pseudomonadota</taxon>
        <taxon>Alphaproteobacteria</taxon>
        <taxon>Sphingomonadales</taxon>
        <taxon>Erythrobacteraceae</taxon>
        <taxon>Qipengyuania</taxon>
    </lineage>
</organism>
<dbReference type="SUPFAM" id="SSF46689">
    <property type="entry name" value="Homeodomain-like"/>
    <property type="match status" value="1"/>
</dbReference>
<evidence type="ECO:0000256" key="2">
    <source>
        <dbReference type="ARBA" id="ARBA00023125"/>
    </source>
</evidence>
<accession>A0A0L1KGK3</accession>
<dbReference type="PANTHER" id="PTHR30055:SF234">
    <property type="entry name" value="HTH-TYPE TRANSCRIPTIONAL REGULATOR BETI"/>
    <property type="match status" value="1"/>
</dbReference>
<dbReference type="PANTHER" id="PTHR30055">
    <property type="entry name" value="HTH-TYPE TRANSCRIPTIONAL REGULATOR RUTR"/>
    <property type="match status" value="1"/>
</dbReference>
<dbReference type="EMBL" id="JYNE01000018">
    <property type="protein sequence ID" value="KNH02979.1"/>
    <property type="molecule type" value="Genomic_DNA"/>
</dbReference>
<gene>
    <name evidence="6" type="ORF">J121_944</name>
</gene>
<dbReference type="Proteomes" id="UP000037446">
    <property type="component" value="Unassembled WGS sequence"/>
</dbReference>
<evidence type="ECO:0000313" key="7">
    <source>
        <dbReference type="Proteomes" id="UP000037446"/>
    </source>
</evidence>
<name>A0A0L1KGK3_9SPHN</name>
<evidence type="ECO:0000256" key="4">
    <source>
        <dbReference type="PROSITE-ProRule" id="PRU00335"/>
    </source>
</evidence>
<keyword evidence="1" id="KW-0805">Transcription regulation</keyword>
<evidence type="ECO:0000256" key="3">
    <source>
        <dbReference type="ARBA" id="ARBA00023163"/>
    </source>
</evidence>
<dbReference type="InterPro" id="IPR050109">
    <property type="entry name" value="HTH-type_TetR-like_transc_reg"/>
</dbReference>
<dbReference type="AlphaFoldDB" id="A0A0L1KGK3"/>
<comment type="caution">
    <text evidence="6">The sequence shown here is derived from an EMBL/GenBank/DDBJ whole genome shotgun (WGS) entry which is preliminary data.</text>
</comment>
<dbReference type="RefSeq" id="WP_050599576.1">
    <property type="nucleotide sequence ID" value="NZ_JYNE01000018.1"/>
</dbReference>
<dbReference type="Gene3D" id="1.10.357.10">
    <property type="entry name" value="Tetracycline Repressor, domain 2"/>
    <property type="match status" value="1"/>
</dbReference>
<dbReference type="GO" id="GO:0003700">
    <property type="term" value="F:DNA-binding transcription factor activity"/>
    <property type="evidence" value="ECO:0007669"/>
    <property type="project" value="TreeGrafter"/>
</dbReference>
<sequence length="205" mass="22825">MSGETTTKSRRQSQAETRAKLIESAERLMIAHSIPALSVRQLCADAGFTQGAFYSNFESKELLLLEVMEGHLAEQRDRLEDLAASIPEADIDQAMQTLAAWLADIPDRQAWAALALELQLYAYRNPEFRAQYKAAEARVTAQFRVLIEGLAAQFGQPLRLPADVITETLLILWHTAVLRSGDGTQPEESYVKVFRQIMFGEPSAG</sequence>